<evidence type="ECO:0000256" key="1">
    <source>
        <dbReference type="SAM" id="SignalP"/>
    </source>
</evidence>
<dbReference type="EMBL" id="KI669467">
    <property type="protein sequence ID" value="OCF55295.1"/>
    <property type="molecule type" value="Genomic_DNA"/>
</dbReference>
<keyword evidence="1" id="KW-0732">Signal</keyword>
<dbReference type="AlphaFoldDB" id="A0A1B9IID9"/>
<proteinExistence type="predicted"/>
<evidence type="ECO:0000313" key="2">
    <source>
        <dbReference type="EMBL" id="OCF55295.1"/>
    </source>
</evidence>
<feature type="chain" id="PRO_5008628645" evidence="1">
    <location>
        <begin position="23"/>
        <end position="220"/>
    </location>
</feature>
<keyword evidence="3" id="KW-1185">Reference proteome</keyword>
<evidence type="ECO:0000313" key="3">
    <source>
        <dbReference type="Proteomes" id="UP000092583"/>
    </source>
</evidence>
<feature type="signal peptide" evidence="1">
    <location>
        <begin position="1"/>
        <end position="22"/>
    </location>
</feature>
<protein>
    <submittedName>
        <fullName evidence="2">Uncharacterized protein</fullName>
    </submittedName>
</protein>
<dbReference type="OrthoDB" id="3218485at2759"/>
<name>A0A1B9IID9_9TREE</name>
<dbReference type="Proteomes" id="UP000092583">
    <property type="component" value="Unassembled WGS sequence"/>
</dbReference>
<reference evidence="3" key="2">
    <citation type="submission" date="2013-12" db="EMBL/GenBank/DDBJ databases">
        <title>Evolution of pathogenesis and genome organization in the Tremellales.</title>
        <authorList>
            <person name="Cuomo C."/>
            <person name="Litvintseva A."/>
            <person name="Heitman J."/>
            <person name="Chen Y."/>
            <person name="Sun S."/>
            <person name="Springer D."/>
            <person name="Dromer F."/>
            <person name="Young S."/>
            <person name="Zeng Q."/>
            <person name="Chapman S."/>
            <person name="Gujja S."/>
            <person name="Saif S."/>
            <person name="Birren B."/>
        </authorList>
    </citation>
    <scope>NUCLEOTIDE SEQUENCE [LARGE SCALE GENOMIC DNA]</scope>
    <source>
        <strain evidence="3">CBS 10435</strain>
    </source>
</reference>
<accession>A0A1B9IID9</accession>
<reference evidence="2 3" key="1">
    <citation type="submission" date="2013-07" db="EMBL/GenBank/DDBJ databases">
        <title>The Genome Sequence of Kwoniella mangroviensis CBS10435.</title>
        <authorList>
            <consortium name="The Broad Institute Genome Sequencing Platform"/>
            <person name="Cuomo C."/>
            <person name="Litvintseva A."/>
            <person name="Chen Y."/>
            <person name="Heitman J."/>
            <person name="Sun S."/>
            <person name="Springer D."/>
            <person name="Dromer F."/>
            <person name="Young S.K."/>
            <person name="Zeng Q."/>
            <person name="Gargeya S."/>
            <person name="Fitzgerald M."/>
            <person name="Abouelleil A."/>
            <person name="Alvarado L."/>
            <person name="Berlin A.M."/>
            <person name="Chapman S.B."/>
            <person name="Dewar J."/>
            <person name="Goldberg J."/>
            <person name="Griggs A."/>
            <person name="Gujja S."/>
            <person name="Hansen M."/>
            <person name="Howarth C."/>
            <person name="Imamovic A."/>
            <person name="Larimer J."/>
            <person name="McCowan C."/>
            <person name="Murphy C."/>
            <person name="Pearson M."/>
            <person name="Priest M."/>
            <person name="Roberts A."/>
            <person name="Saif S."/>
            <person name="Shea T."/>
            <person name="Sykes S."/>
            <person name="Wortman J."/>
            <person name="Nusbaum C."/>
            <person name="Birren B."/>
        </authorList>
    </citation>
    <scope>NUCLEOTIDE SEQUENCE [LARGE SCALE GENOMIC DNA]</scope>
    <source>
        <strain evidence="2 3">CBS 10435</strain>
    </source>
</reference>
<gene>
    <name evidence="2" type="ORF">L486_07409</name>
</gene>
<sequence>MRFYSLLLIVISTCAFASSYEAEEDLAPASPQPVSRAALSSRQANRKELQARIKYPDLFRKRDDGASTSPTSDCATATSTVRKRGIAYNDFEVVLGPQHMAEFLLNGGQFDWPNGTSYTDDHYIARFNTPSDHKGWYHHTYNVVKNAVGDKLFEASIPRYKKWKAGLKHNEIIHLSPNTAIRSQNIDKLEKTLLDNPEFKEIQVNGFRISRRFFEAANAY</sequence>
<organism evidence="2 3">
    <name type="scientific">Kwoniella mangroviensis CBS 10435</name>
    <dbReference type="NCBI Taxonomy" id="1331196"/>
    <lineage>
        <taxon>Eukaryota</taxon>
        <taxon>Fungi</taxon>
        <taxon>Dikarya</taxon>
        <taxon>Basidiomycota</taxon>
        <taxon>Agaricomycotina</taxon>
        <taxon>Tremellomycetes</taxon>
        <taxon>Tremellales</taxon>
        <taxon>Cryptococcaceae</taxon>
        <taxon>Kwoniella</taxon>
    </lineage>
</organism>